<name>A0A4Y8CJ14_9HELO</name>
<dbReference type="Proteomes" id="UP000297299">
    <property type="component" value="Unassembled WGS sequence"/>
</dbReference>
<feature type="region of interest" description="Disordered" evidence="1">
    <location>
        <begin position="1"/>
        <end position="76"/>
    </location>
</feature>
<evidence type="ECO:0000256" key="1">
    <source>
        <dbReference type="SAM" id="MobiDB-lite"/>
    </source>
</evidence>
<keyword evidence="3" id="KW-1185">Reference proteome</keyword>
<gene>
    <name evidence="2" type="ORF">BOTCAL_0597g00030</name>
</gene>
<reference evidence="2 3" key="1">
    <citation type="submission" date="2017-11" db="EMBL/GenBank/DDBJ databases">
        <title>Comparative genomics of Botrytis spp.</title>
        <authorList>
            <person name="Valero-Jimenez C.A."/>
            <person name="Tapia P."/>
            <person name="Veloso J."/>
            <person name="Silva-Moreno E."/>
            <person name="Staats M."/>
            <person name="Valdes J.H."/>
            <person name="Van Kan J.A.L."/>
        </authorList>
    </citation>
    <scope>NUCLEOTIDE SEQUENCE [LARGE SCALE GENOMIC DNA]</scope>
    <source>
        <strain evidence="2 3">MUCL2830</strain>
    </source>
</reference>
<dbReference type="OrthoDB" id="3523660at2759"/>
<evidence type="ECO:0000313" key="3">
    <source>
        <dbReference type="Proteomes" id="UP000297299"/>
    </source>
</evidence>
<proteinExistence type="predicted"/>
<feature type="compositionally biased region" description="Basic and acidic residues" evidence="1">
    <location>
        <begin position="52"/>
        <end position="74"/>
    </location>
</feature>
<feature type="compositionally biased region" description="Polar residues" evidence="1">
    <location>
        <begin position="38"/>
        <end position="51"/>
    </location>
</feature>
<dbReference type="AlphaFoldDB" id="A0A4Y8CJ14"/>
<dbReference type="EMBL" id="PHWZ01000594">
    <property type="protein sequence ID" value="TEY35202.1"/>
    <property type="molecule type" value="Genomic_DNA"/>
</dbReference>
<organism evidence="2 3">
    <name type="scientific">Botryotinia calthae</name>
    <dbReference type="NCBI Taxonomy" id="38488"/>
    <lineage>
        <taxon>Eukaryota</taxon>
        <taxon>Fungi</taxon>
        <taxon>Dikarya</taxon>
        <taxon>Ascomycota</taxon>
        <taxon>Pezizomycotina</taxon>
        <taxon>Leotiomycetes</taxon>
        <taxon>Helotiales</taxon>
        <taxon>Sclerotiniaceae</taxon>
        <taxon>Botryotinia</taxon>
    </lineage>
</organism>
<evidence type="ECO:0000313" key="2">
    <source>
        <dbReference type="EMBL" id="TEY35202.1"/>
    </source>
</evidence>
<accession>A0A4Y8CJ14</accession>
<comment type="caution">
    <text evidence="2">The sequence shown here is derived from an EMBL/GenBank/DDBJ whole genome shotgun (WGS) entry which is preliminary data.</text>
</comment>
<protein>
    <submittedName>
        <fullName evidence="2">Uncharacterized protein</fullName>
    </submittedName>
</protein>
<sequence length="129" mass="14220">MSEAGHLKRRQQRNSEHTNKSPGSEASQILPKHGSIQRPAQSSQPSEQSLLRSREHEAEAEQAHEEHTKQKSDGWRGINLHTISGINHGRNSTNHLYKRDARVVEVLANALGHGDGGLDGVAIKSLGWL</sequence>